<dbReference type="SUPFAM" id="SSF63380">
    <property type="entry name" value="Riboflavin synthase domain-like"/>
    <property type="match status" value="1"/>
</dbReference>
<reference evidence="3" key="1">
    <citation type="submission" date="2018-06" db="EMBL/GenBank/DDBJ databases">
        <authorList>
            <person name="Zhirakovskaya E."/>
        </authorList>
    </citation>
    <scope>NUCLEOTIDE SEQUENCE</scope>
</reference>
<dbReference type="InterPro" id="IPR017938">
    <property type="entry name" value="Riboflavin_synthase-like_b-brl"/>
</dbReference>
<dbReference type="CDD" id="cd06189">
    <property type="entry name" value="flavin_oxioreductase"/>
    <property type="match status" value="1"/>
</dbReference>
<dbReference type="InterPro" id="IPR008333">
    <property type="entry name" value="Cbr1-like_FAD-bd_dom"/>
</dbReference>
<dbReference type="AlphaFoldDB" id="A0A3B0XXR3"/>
<dbReference type="InterPro" id="IPR017927">
    <property type="entry name" value="FAD-bd_FR_type"/>
</dbReference>
<dbReference type="SUPFAM" id="SSF54292">
    <property type="entry name" value="2Fe-2S ferredoxin-like"/>
    <property type="match status" value="1"/>
</dbReference>
<name>A0A3B0XXR3_9ZZZZ</name>
<dbReference type="PANTHER" id="PTHR47354">
    <property type="entry name" value="NADH OXIDOREDUCTASE HCR"/>
    <property type="match status" value="1"/>
</dbReference>
<dbReference type="PROSITE" id="PS51384">
    <property type="entry name" value="FAD_FR"/>
    <property type="match status" value="1"/>
</dbReference>
<dbReference type="InterPro" id="IPR039261">
    <property type="entry name" value="FNR_nucleotide-bd"/>
</dbReference>
<dbReference type="Pfam" id="PF00970">
    <property type="entry name" value="FAD_binding_6"/>
    <property type="match status" value="1"/>
</dbReference>
<dbReference type="PRINTS" id="PR00410">
    <property type="entry name" value="PHEHYDRXLASE"/>
</dbReference>
<dbReference type="GO" id="GO:0016491">
    <property type="term" value="F:oxidoreductase activity"/>
    <property type="evidence" value="ECO:0007669"/>
    <property type="project" value="InterPro"/>
</dbReference>
<organism evidence="3">
    <name type="scientific">hydrothermal vent metagenome</name>
    <dbReference type="NCBI Taxonomy" id="652676"/>
    <lineage>
        <taxon>unclassified sequences</taxon>
        <taxon>metagenomes</taxon>
        <taxon>ecological metagenomes</taxon>
    </lineage>
</organism>
<accession>A0A3B0XXR3</accession>
<dbReference type="PANTHER" id="PTHR47354:SF5">
    <property type="entry name" value="PROTEIN RFBI"/>
    <property type="match status" value="1"/>
</dbReference>
<dbReference type="Gene3D" id="3.10.20.30">
    <property type="match status" value="1"/>
</dbReference>
<dbReference type="Gene3D" id="3.40.50.80">
    <property type="entry name" value="Nucleotide-binding domain of ferredoxin-NADP reductase (FNR) module"/>
    <property type="match status" value="1"/>
</dbReference>
<dbReference type="InterPro" id="IPR001041">
    <property type="entry name" value="2Fe-2S_ferredoxin-type"/>
</dbReference>
<dbReference type="Gene3D" id="2.40.30.10">
    <property type="entry name" value="Translation factors"/>
    <property type="match status" value="1"/>
</dbReference>
<evidence type="ECO:0000259" key="2">
    <source>
        <dbReference type="PROSITE" id="PS51384"/>
    </source>
</evidence>
<feature type="domain" description="FAD-binding FR-type" evidence="2">
    <location>
        <begin position="105"/>
        <end position="205"/>
    </location>
</feature>
<dbReference type="InterPro" id="IPR001709">
    <property type="entry name" value="Flavoprot_Pyr_Nucl_cyt_Rdtase"/>
</dbReference>
<dbReference type="InterPro" id="IPR012675">
    <property type="entry name" value="Beta-grasp_dom_sf"/>
</dbReference>
<gene>
    <name evidence="3" type="ORF">MNBD_GAMMA12-544</name>
</gene>
<dbReference type="SUPFAM" id="SSF52343">
    <property type="entry name" value="Ferredoxin reductase-like, C-terminal NADP-linked domain"/>
    <property type="match status" value="1"/>
</dbReference>
<protein>
    <submittedName>
        <fullName evidence="3">2-polyprenylphenol hydroxylase and related flavodoxin oxidoreductases / CDP-6-deoxy-delta-3,4-glucoseen reductase-like</fullName>
    </submittedName>
</protein>
<proteinExistence type="predicted"/>
<feature type="domain" description="2Fe-2S ferredoxin-type" evidence="1">
    <location>
        <begin position="3"/>
        <end position="92"/>
    </location>
</feature>
<dbReference type="GO" id="GO:0051536">
    <property type="term" value="F:iron-sulfur cluster binding"/>
    <property type="evidence" value="ECO:0007669"/>
    <property type="project" value="InterPro"/>
</dbReference>
<dbReference type="Pfam" id="PF00175">
    <property type="entry name" value="NAD_binding_1"/>
    <property type="match status" value="1"/>
</dbReference>
<dbReference type="Pfam" id="PF00111">
    <property type="entry name" value="Fer2"/>
    <property type="match status" value="1"/>
</dbReference>
<evidence type="ECO:0000259" key="1">
    <source>
        <dbReference type="PROSITE" id="PS51085"/>
    </source>
</evidence>
<dbReference type="InterPro" id="IPR050415">
    <property type="entry name" value="MRET"/>
</dbReference>
<dbReference type="CDD" id="cd00207">
    <property type="entry name" value="fer2"/>
    <property type="match status" value="1"/>
</dbReference>
<evidence type="ECO:0000313" key="3">
    <source>
        <dbReference type="EMBL" id="VAW73168.1"/>
    </source>
</evidence>
<dbReference type="EMBL" id="UOFL01000041">
    <property type="protein sequence ID" value="VAW73168.1"/>
    <property type="molecule type" value="Genomic_DNA"/>
</dbReference>
<dbReference type="InterPro" id="IPR001433">
    <property type="entry name" value="OxRdtase_FAD/NAD-bd"/>
</dbReference>
<dbReference type="InterPro" id="IPR036010">
    <property type="entry name" value="2Fe-2S_ferredoxin-like_sf"/>
</dbReference>
<sequence length="347" mass="38978">MTYKITLMPTGHHFHCEADETILAAALRQHVNLEYGCRRGVCGKCIGTLLEGTVHYNDKIRAAEKCDPKKNHTVYCSAIPTTDLVIESTLIDTPDNTVFKTTAVITRTPCKVVTLNKLCHDVIQMIIKLPDAINPQFKAGQYLDFLVPDGTRRSFSIANAPRVDKHIELHIRHVAGGEYTAYIFNKMQAGEILRIELPLGSFYLREKSTRPIIMMGGGTGFAPLKGMIEAAIKKNVTRPIHLFWGVRAERDIYLSKLPQQWLKQLQNFRFTAVLSAPDSDNEINQPWRGETGFVHHSVLAAYPTLDQVDLYMSGPPIMIETARDAFIAAGLAQQYMYSDAFEYNAHP</sequence>
<dbReference type="PROSITE" id="PS51085">
    <property type="entry name" value="2FE2S_FER_2"/>
    <property type="match status" value="1"/>
</dbReference>
<dbReference type="PRINTS" id="PR00371">
    <property type="entry name" value="FPNCR"/>
</dbReference>